<comment type="caution">
    <text evidence="5">The sequence shown here is derived from an EMBL/GenBank/DDBJ whole genome shotgun (WGS) entry which is preliminary data.</text>
</comment>
<feature type="compositionally biased region" description="Basic and acidic residues" evidence="3">
    <location>
        <begin position="1"/>
        <end position="12"/>
    </location>
</feature>
<evidence type="ECO:0000256" key="1">
    <source>
        <dbReference type="ARBA" id="ARBA00002668"/>
    </source>
</evidence>
<keyword evidence="6" id="KW-1185">Reference proteome</keyword>
<proteinExistence type="predicted"/>
<feature type="domain" description="BTB" evidence="4">
    <location>
        <begin position="108"/>
        <end position="156"/>
    </location>
</feature>
<reference evidence="5 6" key="1">
    <citation type="journal article" date="2020" name="Mol. Plant">
        <title>The Chromosome-Based Rubber Tree Genome Provides New Insights into Spurge Genome Evolution and Rubber Biosynthesis.</title>
        <authorList>
            <person name="Liu J."/>
            <person name="Shi C."/>
            <person name="Shi C.C."/>
            <person name="Li W."/>
            <person name="Zhang Q.J."/>
            <person name="Zhang Y."/>
            <person name="Li K."/>
            <person name="Lu H.F."/>
            <person name="Shi C."/>
            <person name="Zhu S.T."/>
            <person name="Xiao Z.Y."/>
            <person name="Nan H."/>
            <person name="Yue Y."/>
            <person name="Zhu X.G."/>
            <person name="Wu Y."/>
            <person name="Hong X.N."/>
            <person name="Fan G.Y."/>
            <person name="Tong Y."/>
            <person name="Zhang D."/>
            <person name="Mao C.L."/>
            <person name="Liu Y.L."/>
            <person name="Hao S.J."/>
            <person name="Liu W.Q."/>
            <person name="Lv M.Q."/>
            <person name="Zhang H.B."/>
            <person name="Liu Y."/>
            <person name="Hu-Tang G.R."/>
            <person name="Wang J.P."/>
            <person name="Wang J.H."/>
            <person name="Sun Y.H."/>
            <person name="Ni S.B."/>
            <person name="Chen W.B."/>
            <person name="Zhang X.C."/>
            <person name="Jiao Y.N."/>
            <person name="Eichler E.E."/>
            <person name="Li G.H."/>
            <person name="Liu X."/>
            <person name="Gao L.Z."/>
        </authorList>
    </citation>
    <scope>NUCLEOTIDE SEQUENCE [LARGE SCALE GENOMIC DNA]</scope>
    <source>
        <strain evidence="6">cv. GT1</strain>
        <tissue evidence="5">Leaf</tissue>
    </source>
</reference>
<dbReference type="EMBL" id="JAAGAX010000013">
    <property type="protein sequence ID" value="KAF2296423.1"/>
    <property type="molecule type" value="Genomic_DNA"/>
</dbReference>
<dbReference type="InterPro" id="IPR011333">
    <property type="entry name" value="SKP1/BTB/POZ_sf"/>
</dbReference>
<dbReference type="PANTHER" id="PTHR47274:SF1">
    <property type="entry name" value="BTB_POZ DOMAIN CONTAINING PROTEIN, EXPRESSED"/>
    <property type="match status" value="1"/>
</dbReference>
<dbReference type="InterPro" id="IPR000210">
    <property type="entry name" value="BTB/POZ_dom"/>
</dbReference>
<comment type="pathway">
    <text evidence="2">Protein modification; protein ubiquitination.</text>
</comment>
<dbReference type="Pfam" id="PF00651">
    <property type="entry name" value="BTB"/>
    <property type="match status" value="1"/>
</dbReference>
<sequence length="261" mass="29657">MIGKKVIDRGGYVEEPTPWHSANPSTLTDFDTHRAREGFSPPLLEDVPKVAQETIDAYETVGWDVRKLMRKYTVKARGYCSEVHVGPWGHNVELYGEYKHQWRDGKHARSEIFKNMLGLDACKAAASDTITLAVLNHEELESLLEFLYSGSLATEKVGKHICSLTLAADKYEIPFLLEFCERYMLRSLVLSNALDVLKISDACSNKILKETALNFIVKNMEDIVFSAKYETFVSKNPHLAVHITRAFLMDAKSWRRNETIA</sequence>
<name>A0A6A6L8J2_HEVBR</name>
<evidence type="ECO:0000259" key="4">
    <source>
        <dbReference type="PROSITE" id="PS50097"/>
    </source>
</evidence>
<comment type="function">
    <text evidence="1">May act as a substrate-specific adapter of an E3 ubiquitin-protein ligase complex (CUL3-RBX1-BTB) which mediates the ubiquitination and subsequent proteasomal degradation of target proteins.</text>
</comment>
<dbReference type="PROSITE" id="PS50097">
    <property type="entry name" value="BTB"/>
    <property type="match status" value="1"/>
</dbReference>
<accession>A0A6A6L8J2</accession>
<dbReference type="SUPFAM" id="SSF54695">
    <property type="entry name" value="POZ domain"/>
    <property type="match status" value="1"/>
</dbReference>
<dbReference type="InterPro" id="IPR044784">
    <property type="entry name" value="At1g01640-like"/>
</dbReference>
<organism evidence="5 6">
    <name type="scientific">Hevea brasiliensis</name>
    <name type="common">Para rubber tree</name>
    <name type="synonym">Siphonia brasiliensis</name>
    <dbReference type="NCBI Taxonomy" id="3981"/>
    <lineage>
        <taxon>Eukaryota</taxon>
        <taxon>Viridiplantae</taxon>
        <taxon>Streptophyta</taxon>
        <taxon>Embryophyta</taxon>
        <taxon>Tracheophyta</taxon>
        <taxon>Spermatophyta</taxon>
        <taxon>Magnoliopsida</taxon>
        <taxon>eudicotyledons</taxon>
        <taxon>Gunneridae</taxon>
        <taxon>Pentapetalae</taxon>
        <taxon>rosids</taxon>
        <taxon>fabids</taxon>
        <taxon>Malpighiales</taxon>
        <taxon>Euphorbiaceae</taxon>
        <taxon>Crotonoideae</taxon>
        <taxon>Micrandreae</taxon>
        <taxon>Hevea</taxon>
    </lineage>
</organism>
<feature type="region of interest" description="Disordered" evidence="3">
    <location>
        <begin position="1"/>
        <end position="27"/>
    </location>
</feature>
<dbReference type="Gene3D" id="3.30.710.10">
    <property type="entry name" value="Potassium Channel Kv1.1, Chain A"/>
    <property type="match status" value="1"/>
</dbReference>
<evidence type="ECO:0000313" key="6">
    <source>
        <dbReference type="Proteomes" id="UP000467840"/>
    </source>
</evidence>
<dbReference type="Gene3D" id="1.25.40.420">
    <property type="match status" value="1"/>
</dbReference>
<gene>
    <name evidence="5" type="ORF">GH714_037879</name>
</gene>
<evidence type="ECO:0000313" key="5">
    <source>
        <dbReference type="EMBL" id="KAF2296423.1"/>
    </source>
</evidence>
<dbReference type="PANTHER" id="PTHR47274">
    <property type="entry name" value="BTB/POZ DOMAIN CONTAINING PROTEIN, EXPRESSED-RELATED"/>
    <property type="match status" value="1"/>
</dbReference>
<protein>
    <recommendedName>
        <fullName evidence="4">BTB domain-containing protein</fullName>
    </recommendedName>
</protein>
<evidence type="ECO:0000256" key="2">
    <source>
        <dbReference type="ARBA" id="ARBA00004906"/>
    </source>
</evidence>
<dbReference type="AlphaFoldDB" id="A0A6A6L8J2"/>
<evidence type="ECO:0000256" key="3">
    <source>
        <dbReference type="SAM" id="MobiDB-lite"/>
    </source>
</evidence>
<dbReference type="Proteomes" id="UP000467840">
    <property type="component" value="Chromosome 7"/>
</dbReference>